<reference evidence="2" key="1">
    <citation type="submission" date="2023-07" db="EMBL/GenBank/DDBJ databases">
        <title>30 novel species of actinomycetes from the DSMZ collection.</title>
        <authorList>
            <person name="Nouioui I."/>
        </authorList>
    </citation>
    <scope>NUCLEOTIDE SEQUENCE [LARGE SCALE GENOMIC DNA]</scope>
    <source>
        <strain evidence="2">DSM 41640</strain>
    </source>
</reference>
<dbReference type="RefSeq" id="WP_311717309.1">
    <property type="nucleotide sequence ID" value="NZ_JAVREZ010000012.1"/>
</dbReference>
<name>A0ABU2VGY8_9ACTN</name>
<evidence type="ECO:0000313" key="1">
    <source>
        <dbReference type="EMBL" id="MDT0484449.1"/>
    </source>
</evidence>
<gene>
    <name evidence="1" type="ORF">RNB18_30280</name>
</gene>
<keyword evidence="2" id="KW-1185">Reference proteome</keyword>
<protein>
    <submittedName>
        <fullName evidence="1">Uncharacterized protein</fullName>
    </submittedName>
</protein>
<accession>A0ABU2VGY8</accession>
<comment type="caution">
    <text evidence="1">The sequence shown here is derived from an EMBL/GenBank/DDBJ whole genome shotgun (WGS) entry which is preliminary data.</text>
</comment>
<dbReference type="EMBL" id="JAVREZ010000012">
    <property type="protein sequence ID" value="MDT0484449.1"/>
    <property type="molecule type" value="Genomic_DNA"/>
</dbReference>
<dbReference type="Proteomes" id="UP001183824">
    <property type="component" value="Unassembled WGS sequence"/>
</dbReference>
<sequence>MPKEFTFAANTGSIGRRVLDRHDHSTCYGVVWHDPNGVCGWVAEYPGNHPGSGGGIPGFASREWAARFLYRYRKPEPSRRP</sequence>
<evidence type="ECO:0000313" key="2">
    <source>
        <dbReference type="Proteomes" id="UP001183824"/>
    </source>
</evidence>
<proteinExistence type="predicted"/>
<organism evidence="1 2">
    <name type="scientific">Streptomyces doebereineriae</name>
    <dbReference type="NCBI Taxonomy" id="3075528"/>
    <lineage>
        <taxon>Bacteria</taxon>
        <taxon>Bacillati</taxon>
        <taxon>Actinomycetota</taxon>
        <taxon>Actinomycetes</taxon>
        <taxon>Kitasatosporales</taxon>
        <taxon>Streptomycetaceae</taxon>
        <taxon>Streptomyces</taxon>
    </lineage>
</organism>